<gene>
    <name evidence="5" type="ORF">AWRI3580_g1759</name>
</gene>
<accession>A0A1E5RR21</accession>
<dbReference type="Pfam" id="PF01251">
    <property type="entry name" value="Ribosomal_S7e"/>
    <property type="match status" value="1"/>
</dbReference>
<organism evidence="5 6">
    <name type="scientific">Hanseniaspora uvarum</name>
    <name type="common">Yeast</name>
    <name type="synonym">Kloeckera apiculata</name>
    <dbReference type="NCBI Taxonomy" id="29833"/>
    <lineage>
        <taxon>Eukaryota</taxon>
        <taxon>Fungi</taxon>
        <taxon>Dikarya</taxon>
        <taxon>Ascomycota</taxon>
        <taxon>Saccharomycotina</taxon>
        <taxon>Saccharomycetes</taxon>
        <taxon>Saccharomycodales</taxon>
        <taxon>Saccharomycodaceae</taxon>
        <taxon>Hanseniaspora</taxon>
    </lineage>
</organism>
<dbReference type="PANTHER" id="PTHR11278:SF0">
    <property type="entry name" value="SMALL RIBOSOMAL SUBUNIT PROTEIN ES7"/>
    <property type="match status" value="1"/>
</dbReference>
<evidence type="ECO:0000313" key="5">
    <source>
        <dbReference type="EMBL" id="OEJ89342.1"/>
    </source>
</evidence>
<protein>
    <recommendedName>
        <fullName evidence="4">40S ribosomal protein S7</fullName>
    </recommendedName>
</protein>
<evidence type="ECO:0000256" key="2">
    <source>
        <dbReference type="ARBA" id="ARBA00022980"/>
    </source>
</evidence>
<dbReference type="OrthoDB" id="1724687at2759"/>
<dbReference type="EMBL" id="LPNN01000004">
    <property type="protein sequence ID" value="OEJ89342.1"/>
    <property type="molecule type" value="Genomic_DNA"/>
</dbReference>
<sequence>MSAKILSNAPTELELAVANAFQELEKYPEFKTELKALQFKSAREIEVSGGKKAVVVFVPFPALNSYHRVQVRLSIELEKKLPDHHVIFLAERRILPKPARKSRKEQKRPRSRTLSSVQDKILDDLVFPTEISGKRVRYAVGGARVQKVFLKNKDSSAIEHKLDSFQAVYKKLTGKDVVFEIEGEN</sequence>
<dbReference type="AlphaFoldDB" id="A0A1E5RR21"/>
<dbReference type="InterPro" id="IPR000554">
    <property type="entry name" value="Ribosomal_eS7"/>
</dbReference>
<dbReference type="GO" id="GO:0006412">
    <property type="term" value="P:translation"/>
    <property type="evidence" value="ECO:0007669"/>
    <property type="project" value="InterPro"/>
</dbReference>
<dbReference type="GO" id="GO:0022627">
    <property type="term" value="C:cytosolic small ribosomal subunit"/>
    <property type="evidence" value="ECO:0007669"/>
    <property type="project" value="TreeGrafter"/>
</dbReference>
<keyword evidence="2 4" id="KW-0689">Ribosomal protein</keyword>
<reference evidence="6" key="1">
    <citation type="journal article" date="2016" name="Genome Announc.">
        <title>Genome sequences of three species of Hanseniaspora isolated from spontaneous wine fermentations.</title>
        <authorList>
            <person name="Sternes P.R."/>
            <person name="Lee D."/>
            <person name="Kutyna D.R."/>
            <person name="Borneman A.R."/>
        </authorList>
    </citation>
    <scope>NUCLEOTIDE SEQUENCE [LARGE SCALE GENOMIC DNA]</scope>
    <source>
        <strain evidence="6">AWRI3580</strain>
    </source>
</reference>
<dbReference type="PANTHER" id="PTHR11278">
    <property type="entry name" value="40S RIBOSOMAL PROTEIN S7"/>
    <property type="match status" value="1"/>
</dbReference>
<evidence type="ECO:0000256" key="1">
    <source>
        <dbReference type="ARBA" id="ARBA00007820"/>
    </source>
</evidence>
<dbReference type="GO" id="GO:0006364">
    <property type="term" value="P:rRNA processing"/>
    <property type="evidence" value="ECO:0007669"/>
    <property type="project" value="TreeGrafter"/>
</dbReference>
<comment type="similarity">
    <text evidence="1 4">Belongs to the eukaryotic ribosomal protein eS7 family.</text>
</comment>
<dbReference type="STRING" id="29833.A0A1E5RR21"/>
<proteinExistence type="inferred from homology"/>
<evidence type="ECO:0000313" key="6">
    <source>
        <dbReference type="Proteomes" id="UP000095358"/>
    </source>
</evidence>
<keyword evidence="3 4" id="KW-0687">Ribonucleoprotein</keyword>
<evidence type="ECO:0000256" key="4">
    <source>
        <dbReference type="RuleBase" id="RU364105"/>
    </source>
</evidence>
<keyword evidence="6" id="KW-1185">Reference proteome</keyword>
<dbReference type="GO" id="GO:0042274">
    <property type="term" value="P:ribosomal small subunit biogenesis"/>
    <property type="evidence" value="ECO:0007669"/>
    <property type="project" value="TreeGrafter"/>
</dbReference>
<dbReference type="VEuPathDB" id="FungiDB:AWRI3580_g1759"/>
<dbReference type="GO" id="GO:0030686">
    <property type="term" value="C:90S preribosome"/>
    <property type="evidence" value="ECO:0007669"/>
    <property type="project" value="TreeGrafter"/>
</dbReference>
<name>A0A1E5RR21_HANUV</name>
<dbReference type="Proteomes" id="UP000095358">
    <property type="component" value="Unassembled WGS sequence"/>
</dbReference>
<dbReference type="GO" id="GO:0032040">
    <property type="term" value="C:small-subunit processome"/>
    <property type="evidence" value="ECO:0007669"/>
    <property type="project" value="TreeGrafter"/>
</dbReference>
<comment type="caution">
    <text evidence="5">The sequence shown here is derived from an EMBL/GenBank/DDBJ whole genome shotgun (WGS) entry which is preliminary data.</text>
</comment>
<dbReference type="GO" id="GO:0003735">
    <property type="term" value="F:structural constituent of ribosome"/>
    <property type="evidence" value="ECO:0007669"/>
    <property type="project" value="InterPro"/>
</dbReference>
<evidence type="ECO:0000256" key="3">
    <source>
        <dbReference type="ARBA" id="ARBA00023274"/>
    </source>
</evidence>